<protein>
    <submittedName>
        <fullName evidence="1">Uncharacterized protein</fullName>
    </submittedName>
</protein>
<sequence>MAPLPFVAFMILLIGLEEKQRVLDGYQLHVEGSKRFHKGFSSPPPPRHIL</sequence>
<reference evidence="1" key="1">
    <citation type="submission" date="2009-09" db="EMBL/GenBank/DDBJ databases">
        <authorList>
            <person name="Weinstock G."/>
            <person name="Sodergren E."/>
            <person name="Clifton S."/>
            <person name="Fulton L."/>
            <person name="Fulton B."/>
            <person name="Courtney L."/>
            <person name="Fronick C."/>
            <person name="Harrison M."/>
            <person name="Strong C."/>
            <person name="Farmer C."/>
            <person name="Delahaunty K."/>
            <person name="Markovic C."/>
            <person name="Hall O."/>
            <person name="Minx P."/>
            <person name="Tomlinson C."/>
            <person name="Mitreva M."/>
            <person name="Nelson J."/>
            <person name="Hou S."/>
            <person name="Wollam A."/>
            <person name="Pepin K.H."/>
            <person name="Johnson M."/>
            <person name="Bhonagiri V."/>
            <person name="Nash W.E."/>
            <person name="Warren W."/>
            <person name="Chinwalla A."/>
            <person name="Mardis E.R."/>
            <person name="Wilson R.K."/>
        </authorList>
    </citation>
    <scope>NUCLEOTIDE SEQUENCE [LARGE SCALE GENOMIC DNA]</scope>
    <source>
        <strain evidence="1">DSM 20544</strain>
    </source>
</reference>
<dbReference type="PATRIC" id="fig|500635.8.peg.450"/>
<keyword evidence="2" id="KW-1185">Reference proteome</keyword>
<dbReference type="EMBL" id="ABWK02000012">
    <property type="protein sequence ID" value="EEX68997.1"/>
    <property type="molecule type" value="Genomic_DNA"/>
</dbReference>
<gene>
    <name evidence="1" type="ORF">MITSMUL_04067</name>
</gene>
<proteinExistence type="predicted"/>
<accession>C9KLI3</accession>
<dbReference type="AlphaFoldDB" id="C9KLI3"/>
<dbReference type="STRING" id="500635.MITSMUL_04067"/>
<dbReference type="Proteomes" id="UP000003671">
    <property type="component" value="Unassembled WGS sequence"/>
</dbReference>
<dbReference type="HOGENOM" id="CLU_3119898_0_0_9"/>
<evidence type="ECO:0000313" key="1">
    <source>
        <dbReference type="EMBL" id="EEX68997.1"/>
    </source>
</evidence>
<comment type="caution">
    <text evidence="1">The sequence shown here is derived from an EMBL/GenBank/DDBJ whole genome shotgun (WGS) entry which is preliminary data.</text>
</comment>
<name>C9KLI3_9FIRM</name>
<evidence type="ECO:0000313" key="2">
    <source>
        <dbReference type="Proteomes" id="UP000003671"/>
    </source>
</evidence>
<organism evidence="1 2">
    <name type="scientific">Mitsuokella multacida DSM 20544</name>
    <dbReference type="NCBI Taxonomy" id="500635"/>
    <lineage>
        <taxon>Bacteria</taxon>
        <taxon>Bacillati</taxon>
        <taxon>Bacillota</taxon>
        <taxon>Negativicutes</taxon>
        <taxon>Selenomonadales</taxon>
        <taxon>Selenomonadaceae</taxon>
        <taxon>Mitsuokella</taxon>
    </lineage>
</organism>